<evidence type="ECO:0000313" key="3">
    <source>
        <dbReference type="Proteomes" id="UP000796880"/>
    </source>
</evidence>
<dbReference type="AlphaFoldDB" id="A0A8K0DIK1"/>
<dbReference type="SUPFAM" id="SSF81383">
    <property type="entry name" value="F-box domain"/>
    <property type="match status" value="1"/>
</dbReference>
<dbReference type="InterPro" id="IPR050942">
    <property type="entry name" value="F-box_BR-signaling"/>
</dbReference>
<dbReference type="PROSITE" id="PS50181">
    <property type="entry name" value="FBOX"/>
    <property type="match status" value="1"/>
</dbReference>
<dbReference type="InterPro" id="IPR001810">
    <property type="entry name" value="F-box_dom"/>
</dbReference>
<evidence type="ECO:0000259" key="1">
    <source>
        <dbReference type="PROSITE" id="PS50181"/>
    </source>
</evidence>
<dbReference type="PANTHER" id="PTHR44259">
    <property type="entry name" value="OS07G0183000 PROTEIN-RELATED"/>
    <property type="match status" value="1"/>
</dbReference>
<evidence type="ECO:0000313" key="2">
    <source>
        <dbReference type="EMBL" id="KAF3431570.1"/>
    </source>
</evidence>
<dbReference type="InterPro" id="IPR005174">
    <property type="entry name" value="KIB1-4_b-propeller"/>
</dbReference>
<dbReference type="Pfam" id="PF03478">
    <property type="entry name" value="Beta-prop_KIB1-4"/>
    <property type="match status" value="1"/>
</dbReference>
<feature type="domain" description="F-box" evidence="1">
    <location>
        <begin position="5"/>
        <end position="38"/>
    </location>
</feature>
<accession>A0A8K0DIK1</accession>
<dbReference type="EMBL" id="VOIH02000012">
    <property type="protein sequence ID" value="KAF3431570.1"/>
    <property type="molecule type" value="Genomic_DNA"/>
</dbReference>
<dbReference type="Proteomes" id="UP000796880">
    <property type="component" value="Unassembled WGS sequence"/>
</dbReference>
<sequence>MRSTRKNWSHLPHDLLLQIAKRLGLIDLLRFRVVCKDFLHASSTATGENEVESLPWFLAYGRRSCECTVISYTRGSTSTKIHTLNLPQLQGGAICLGSNQGWLLVFQRGSMFFFCPFSKAKIDLPDFPCTKLKTYHTAAFSCPPWSQDCIVIVITRIDNGHIGLYLLNGGYNNNNNNWISYKFNLEKSQLHNIEGGAYYYGETFYFFDSRGKGISYSPTEQLLKPYLNKIRRVIISSKDDQRVVEIHPPLEYSKETIGEQANQEFTFGFSSFHLLSMNVWELLGFQAAEAEFSTCGTLTQLEHLQVGIQNEKVMSPLRPKISGVWIHPRFFSISAFA</sequence>
<dbReference type="InterPro" id="IPR036047">
    <property type="entry name" value="F-box-like_dom_sf"/>
</dbReference>
<dbReference type="PANTHER" id="PTHR44259:SF114">
    <property type="entry name" value="OS06G0707300 PROTEIN"/>
    <property type="match status" value="1"/>
</dbReference>
<proteinExistence type="predicted"/>
<comment type="caution">
    <text evidence="2">The sequence shown here is derived from an EMBL/GenBank/DDBJ whole genome shotgun (WGS) entry which is preliminary data.</text>
</comment>
<name>A0A8K0DIK1_9ROSA</name>
<keyword evidence="3" id="KW-1185">Reference proteome</keyword>
<dbReference type="SMART" id="SM00256">
    <property type="entry name" value="FBOX"/>
    <property type="match status" value="1"/>
</dbReference>
<dbReference type="Gene3D" id="1.20.1280.50">
    <property type="match status" value="1"/>
</dbReference>
<reference evidence="2" key="1">
    <citation type="submission" date="2020-03" db="EMBL/GenBank/DDBJ databases">
        <title>A high-quality chromosome-level genome assembly of a woody plant with both climbing and erect habits, Rhamnella rubrinervis.</title>
        <authorList>
            <person name="Lu Z."/>
            <person name="Yang Y."/>
            <person name="Zhu X."/>
            <person name="Sun Y."/>
        </authorList>
    </citation>
    <scope>NUCLEOTIDE SEQUENCE</scope>
    <source>
        <strain evidence="2">BYM</strain>
        <tissue evidence="2">Leaf</tissue>
    </source>
</reference>
<dbReference type="Pfam" id="PF00646">
    <property type="entry name" value="F-box"/>
    <property type="match status" value="1"/>
</dbReference>
<organism evidence="2 3">
    <name type="scientific">Rhamnella rubrinervis</name>
    <dbReference type="NCBI Taxonomy" id="2594499"/>
    <lineage>
        <taxon>Eukaryota</taxon>
        <taxon>Viridiplantae</taxon>
        <taxon>Streptophyta</taxon>
        <taxon>Embryophyta</taxon>
        <taxon>Tracheophyta</taxon>
        <taxon>Spermatophyta</taxon>
        <taxon>Magnoliopsida</taxon>
        <taxon>eudicotyledons</taxon>
        <taxon>Gunneridae</taxon>
        <taxon>Pentapetalae</taxon>
        <taxon>rosids</taxon>
        <taxon>fabids</taxon>
        <taxon>Rosales</taxon>
        <taxon>Rhamnaceae</taxon>
        <taxon>rhamnoid group</taxon>
        <taxon>Rhamneae</taxon>
        <taxon>Rhamnella</taxon>
    </lineage>
</organism>
<protein>
    <recommendedName>
        <fullName evidence="1">F-box domain-containing protein</fullName>
    </recommendedName>
</protein>
<dbReference type="OrthoDB" id="1432457at2759"/>
<gene>
    <name evidence="2" type="ORF">FNV43_RR26301</name>
</gene>